<dbReference type="NCBIfam" id="TIGR01509">
    <property type="entry name" value="HAD-SF-IA-v3"/>
    <property type="match status" value="1"/>
</dbReference>
<dbReference type="SUPFAM" id="SSF56784">
    <property type="entry name" value="HAD-like"/>
    <property type="match status" value="1"/>
</dbReference>
<dbReference type="InterPro" id="IPR036412">
    <property type="entry name" value="HAD-like_sf"/>
</dbReference>
<dbReference type="Pfam" id="PF00702">
    <property type="entry name" value="Hydrolase"/>
    <property type="match status" value="1"/>
</dbReference>
<accession>A0A1Z3N7Q0</accession>
<sequence length="201" mass="22772">MSAQAIFLDIGGIILEINWRRTVEALGIFDRAKQDQIWSVLGSAKIHFELERGNATPDEFFSFVRSELRLSAETPLEFAWNKLILGTLPNVEQIFDRYAGKVPLYALSNTNLPHYDYFMNQFPVMKRFDRIMTSFELGHRKPDAEIYLSAAAQVGLPPSSIVFIDDSPANVDAAEKLGFRSFHSVNSVPATLEILQRQFSL</sequence>
<dbReference type="RefSeq" id="WP_088565005.1">
    <property type="nucleotide sequence ID" value="NZ_CP020946.1"/>
</dbReference>
<dbReference type="Gene3D" id="3.40.50.1000">
    <property type="entry name" value="HAD superfamily/HAD-like"/>
    <property type="match status" value="1"/>
</dbReference>
<name>A0A1Z3N7Q0_BDEBC</name>
<reference evidence="1 2" key="1">
    <citation type="submission" date="2017-04" db="EMBL/GenBank/DDBJ databases">
        <title>Whole genome sequence of Bdellovibrio bacteriovorus strain SSB218315.</title>
        <authorList>
            <person name="Oyedara O."/>
            <person name="Rodriguez-Perez M.A."/>
        </authorList>
    </citation>
    <scope>NUCLEOTIDE SEQUENCE [LARGE SCALE GENOMIC DNA]</scope>
    <source>
        <strain evidence="1 2">SSB218315</strain>
    </source>
</reference>
<dbReference type="InterPro" id="IPR023198">
    <property type="entry name" value="PGP-like_dom2"/>
</dbReference>
<dbReference type="InterPro" id="IPR006439">
    <property type="entry name" value="HAD-SF_hydro_IA"/>
</dbReference>
<proteinExistence type="predicted"/>
<dbReference type="OrthoDB" id="5291436at2"/>
<gene>
    <name evidence="1" type="ORF">B9G79_07745</name>
</gene>
<dbReference type="Gene3D" id="1.10.150.240">
    <property type="entry name" value="Putative phosphatase, domain 2"/>
    <property type="match status" value="1"/>
</dbReference>
<dbReference type="Proteomes" id="UP000197003">
    <property type="component" value="Chromosome"/>
</dbReference>
<dbReference type="PANTHER" id="PTHR43611:SF3">
    <property type="entry name" value="FLAVIN MONONUCLEOTIDE HYDROLASE 1, CHLOROPLATIC"/>
    <property type="match status" value="1"/>
</dbReference>
<dbReference type="InterPro" id="IPR023214">
    <property type="entry name" value="HAD_sf"/>
</dbReference>
<organism evidence="1 2">
    <name type="scientific">Bdellovibrio bacteriovorus</name>
    <dbReference type="NCBI Taxonomy" id="959"/>
    <lineage>
        <taxon>Bacteria</taxon>
        <taxon>Pseudomonadati</taxon>
        <taxon>Bdellovibrionota</taxon>
        <taxon>Bdellovibrionia</taxon>
        <taxon>Bdellovibrionales</taxon>
        <taxon>Pseudobdellovibrionaceae</taxon>
        <taxon>Bdellovibrio</taxon>
    </lineage>
</organism>
<evidence type="ECO:0000313" key="1">
    <source>
        <dbReference type="EMBL" id="ASD63469.1"/>
    </source>
</evidence>
<dbReference type="EMBL" id="CP020946">
    <property type="protein sequence ID" value="ASD63469.1"/>
    <property type="molecule type" value="Genomic_DNA"/>
</dbReference>
<dbReference type="SFLD" id="SFLDG01129">
    <property type="entry name" value="C1.5:_HAD__Beta-PGM__Phosphata"/>
    <property type="match status" value="1"/>
</dbReference>
<dbReference type="AlphaFoldDB" id="A0A1Z3N7Q0"/>
<dbReference type="SFLD" id="SFLDS00003">
    <property type="entry name" value="Haloacid_Dehalogenase"/>
    <property type="match status" value="1"/>
</dbReference>
<dbReference type="PANTHER" id="PTHR43611">
    <property type="entry name" value="ALPHA-D-GLUCOSE 1-PHOSPHATE PHOSPHATASE"/>
    <property type="match status" value="1"/>
</dbReference>
<evidence type="ECO:0000313" key="2">
    <source>
        <dbReference type="Proteomes" id="UP000197003"/>
    </source>
</evidence>
<protein>
    <recommendedName>
        <fullName evidence="3">Haloacid dehalogenase</fullName>
    </recommendedName>
</protein>
<evidence type="ECO:0008006" key="3">
    <source>
        <dbReference type="Google" id="ProtNLM"/>
    </source>
</evidence>
<dbReference type="CDD" id="cd02603">
    <property type="entry name" value="HAD_sEH-N_like"/>
    <property type="match status" value="1"/>
</dbReference>